<keyword evidence="3" id="KW-1185">Reference proteome</keyword>
<evidence type="ECO:0000313" key="2">
    <source>
        <dbReference type="EMBL" id="KAE8077439.1"/>
    </source>
</evidence>
<protein>
    <submittedName>
        <fullName evidence="2">Uncharacterized protein</fullName>
    </submittedName>
</protein>
<keyword evidence="1" id="KW-0812">Transmembrane</keyword>
<organism evidence="2 3">
    <name type="scientific">Carpinus fangiana</name>
    <dbReference type="NCBI Taxonomy" id="176857"/>
    <lineage>
        <taxon>Eukaryota</taxon>
        <taxon>Viridiplantae</taxon>
        <taxon>Streptophyta</taxon>
        <taxon>Embryophyta</taxon>
        <taxon>Tracheophyta</taxon>
        <taxon>Spermatophyta</taxon>
        <taxon>Magnoliopsida</taxon>
        <taxon>eudicotyledons</taxon>
        <taxon>Gunneridae</taxon>
        <taxon>Pentapetalae</taxon>
        <taxon>rosids</taxon>
        <taxon>fabids</taxon>
        <taxon>Fagales</taxon>
        <taxon>Betulaceae</taxon>
        <taxon>Carpinus</taxon>
    </lineage>
</organism>
<dbReference type="AlphaFoldDB" id="A0A5N6RF30"/>
<evidence type="ECO:0000256" key="1">
    <source>
        <dbReference type="SAM" id="Phobius"/>
    </source>
</evidence>
<name>A0A5N6RF30_9ROSI</name>
<proteinExistence type="predicted"/>
<keyword evidence="1" id="KW-0472">Membrane</keyword>
<reference evidence="2 3" key="1">
    <citation type="submission" date="2019-06" db="EMBL/GenBank/DDBJ databases">
        <title>A chromosomal-level reference genome of Carpinus fangiana (Coryloideae, Betulaceae).</title>
        <authorList>
            <person name="Yang X."/>
            <person name="Wang Z."/>
            <person name="Zhang L."/>
            <person name="Hao G."/>
            <person name="Liu J."/>
            <person name="Yang Y."/>
        </authorList>
    </citation>
    <scope>NUCLEOTIDE SEQUENCE [LARGE SCALE GENOMIC DNA]</scope>
    <source>
        <strain evidence="2">Cfa_2016G</strain>
        <tissue evidence="2">Leaf</tissue>
    </source>
</reference>
<sequence length="82" mass="9818">MYHHHMCDVCQHYGWNFISSRLCKIFGGLFDGQSNYARQALLNRFGRTCEAQIGKFWTWFIQVVWVAAIQTLWRIWLTLKGY</sequence>
<keyword evidence="1" id="KW-1133">Transmembrane helix</keyword>
<dbReference type="EMBL" id="CM017326">
    <property type="protein sequence ID" value="KAE8077439.1"/>
    <property type="molecule type" value="Genomic_DNA"/>
</dbReference>
<feature type="transmembrane region" description="Helical" evidence="1">
    <location>
        <begin position="56"/>
        <end position="76"/>
    </location>
</feature>
<gene>
    <name evidence="2" type="ORF">FH972_016004</name>
</gene>
<accession>A0A5N6RF30</accession>
<dbReference type="Proteomes" id="UP000327013">
    <property type="component" value="Chromosome 6"/>
</dbReference>
<evidence type="ECO:0000313" key="3">
    <source>
        <dbReference type="Proteomes" id="UP000327013"/>
    </source>
</evidence>